<proteinExistence type="predicted"/>
<sequence>MHSWSNASVATSGTSQWWRGYEIVYNTQRGRAEDVKNKHTVAQPRIRTPEAVANALQIEQKGPISSTHGSCGPPNCNACAYVSLVSVCVGKGERGEAQG</sequence>
<dbReference type="Proteomes" id="UP000002316">
    <property type="component" value="Chromosome 6"/>
</dbReference>
<accession>C9ZQD5</accession>
<dbReference type="KEGG" id="tbg:TbgDal_VI930"/>
<reference evidence="2" key="1">
    <citation type="journal article" date="2010" name="PLoS Negl. Trop. Dis.">
        <title>The genome sequence of Trypanosoma brucei gambiense, causative agent of chronic human african trypanosomiasis.</title>
        <authorList>
            <person name="Jackson A.P."/>
            <person name="Sanders M."/>
            <person name="Berry A."/>
            <person name="McQuillan J."/>
            <person name="Aslett M.A."/>
            <person name="Quail M.A."/>
            <person name="Chukualim B."/>
            <person name="Capewell P."/>
            <person name="MacLeod A."/>
            <person name="Melville S.E."/>
            <person name="Gibson W."/>
            <person name="Barry J.D."/>
            <person name="Berriman M."/>
            <person name="Hertz-Fowler C."/>
        </authorList>
    </citation>
    <scope>NUCLEOTIDE SEQUENCE [LARGE SCALE GENOMIC DNA]</scope>
    <source>
        <strain evidence="2">MHOM/CI/86/DAL972</strain>
    </source>
</reference>
<evidence type="ECO:0000313" key="1">
    <source>
        <dbReference type="EMBL" id="CBH11615.1"/>
    </source>
</evidence>
<gene>
    <name evidence="1" type="ORF">TbgDal_VI930</name>
</gene>
<organism evidence="1 2">
    <name type="scientific">Trypanosoma brucei gambiense (strain MHOM/CI/86/DAL972)</name>
    <dbReference type="NCBI Taxonomy" id="679716"/>
    <lineage>
        <taxon>Eukaryota</taxon>
        <taxon>Discoba</taxon>
        <taxon>Euglenozoa</taxon>
        <taxon>Kinetoplastea</taxon>
        <taxon>Metakinetoplastina</taxon>
        <taxon>Trypanosomatida</taxon>
        <taxon>Trypanosomatidae</taxon>
        <taxon>Trypanosoma</taxon>
    </lineage>
</organism>
<name>C9ZQD5_TRYB9</name>
<evidence type="ECO:0000313" key="2">
    <source>
        <dbReference type="Proteomes" id="UP000002316"/>
    </source>
</evidence>
<dbReference type="GeneID" id="23862220"/>
<protein>
    <submittedName>
        <fullName evidence="1">Uncharacterized protein</fullName>
    </submittedName>
</protein>
<dbReference type="EMBL" id="FN554969">
    <property type="protein sequence ID" value="CBH11615.1"/>
    <property type="molecule type" value="Genomic_DNA"/>
</dbReference>
<dbReference type="RefSeq" id="XP_011773900.1">
    <property type="nucleotide sequence ID" value="XM_011775598.1"/>
</dbReference>
<dbReference type="AlphaFoldDB" id="C9ZQD5"/>